<dbReference type="GO" id="GO:0006529">
    <property type="term" value="P:asparagine biosynthetic process"/>
    <property type="evidence" value="ECO:0007669"/>
    <property type="project" value="UniProtKB-KW"/>
</dbReference>
<feature type="binding site" evidence="9">
    <location>
        <position position="100"/>
    </location>
    <ligand>
        <name>L-glutamine</name>
        <dbReference type="ChEBI" id="CHEBI:58359"/>
    </ligand>
</feature>
<evidence type="ECO:0000256" key="9">
    <source>
        <dbReference type="PIRSR" id="PIRSR001589-2"/>
    </source>
</evidence>
<dbReference type="GO" id="GO:0005524">
    <property type="term" value="F:ATP binding"/>
    <property type="evidence" value="ECO:0007669"/>
    <property type="project" value="UniProtKB-KW"/>
</dbReference>
<feature type="binding site" evidence="9">
    <location>
        <begin position="365"/>
        <end position="366"/>
    </location>
    <ligand>
        <name>ATP</name>
        <dbReference type="ChEBI" id="CHEBI:30616"/>
    </ligand>
</feature>
<evidence type="ECO:0000256" key="6">
    <source>
        <dbReference type="ARBA" id="ARBA00022962"/>
    </source>
</evidence>
<evidence type="ECO:0000256" key="2">
    <source>
        <dbReference type="ARBA" id="ARBA00005752"/>
    </source>
</evidence>
<evidence type="ECO:0000313" key="11">
    <source>
        <dbReference type="EMBL" id="RLJ68006.1"/>
    </source>
</evidence>
<dbReference type="EC" id="6.3.5.4" evidence="3"/>
<proteinExistence type="inferred from homology"/>
<dbReference type="GO" id="GO:0004066">
    <property type="term" value="F:asparagine synthase (glutamine-hydrolyzing) activity"/>
    <property type="evidence" value="ECO:0007669"/>
    <property type="project" value="UniProtKB-EC"/>
</dbReference>
<evidence type="ECO:0000256" key="1">
    <source>
        <dbReference type="ARBA" id="ARBA00005187"/>
    </source>
</evidence>
<reference evidence="11 12" key="1">
    <citation type="submission" date="2018-10" db="EMBL/GenBank/DDBJ databases">
        <title>Genomic Encyclopedia of Type Strains, Phase IV (KMG-IV): sequencing the most valuable type-strain genomes for metagenomic binning, comparative biology and taxonomic classification.</title>
        <authorList>
            <person name="Goeker M."/>
        </authorList>
    </citation>
    <scope>NUCLEOTIDE SEQUENCE [LARGE SCALE GENOMIC DNA]</scope>
    <source>
        <strain evidence="11 12">DSM 26916</strain>
    </source>
</reference>
<keyword evidence="12" id="KW-1185">Reference proteome</keyword>
<dbReference type="InterPro" id="IPR029055">
    <property type="entry name" value="Ntn_hydrolases_N"/>
</dbReference>
<evidence type="ECO:0000256" key="7">
    <source>
        <dbReference type="ARBA" id="ARBA00048741"/>
    </source>
</evidence>
<evidence type="ECO:0000256" key="8">
    <source>
        <dbReference type="PIRSR" id="PIRSR001589-1"/>
    </source>
</evidence>
<dbReference type="PANTHER" id="PTHR43284">
    <property type="entry name" value="ASPARAGINE SYNTHETASE (GLUTAMINE-HYDROLYZING)"/>
    <property type="match status" value="1"/>
</dbReference>
<dbReference type="RefSeq" id="WP_121239943.1">
    <property type="nucleotide sequence ID" value="NZ_BHVV01000001.1"/>
</dbReference>
<dbReference type="InterPro" id="IPR017932">
    <property type="entry name" value="GATase_2_dom"/>
</dbReference>
<comment type="pathway">
    <text evidence="1">Amino-acid biosynthesis; L-asparagine biosynthesis; L-asparagine from L-aspartate (L-Gln route): step 1/1.</text>
</comment>
<dbReference type="SUPFAM" id="SSF56235">
    <property type="entry name" value="N-terminal nucleophile aminohydrolases (Ntn hydrolases)"/>
    <property type="match status" value="1"/>
</dbReference>
<name>A0A497XL69_9PROT</name>
<comment type="caution">
    <text evidence="11">The sequence shown here is derived from an EMBL/GenBank/DDBJ whole genome shotgun (WGS) entry which is preliminary data.</text>
</comment>
<dbReference type="PROSITE" id="PS51278">
    <property type="entry name" value="GATASE_TYPE_2"/>
    <property type="match status" value="1"/>
</dbReference>
<dbReference type="OrthoDB" id="9763290at2"/>
<sequence>MCGIAGCLTREFAPLPAAIGSRFKQAIAYRGRDGNGEWTDGRQAHLFHSRLSIVALDDGAQPMKDIDDRLTIVFNGEIYNYVELRAEYEKRGARFHTSSDTEVILEGYKLKGASVVNDFIGMFAFAIWDEARRELFLARDRLGKKPLYWTDAGDRFCFASTLDAFTGLPGWTGELSRGALDFYAAVGSFPLGLTAFRQARSLPPGATAVVRPGADPIIERYWRLDFSRRRAMSWKAALAEYEEILTDAVRLRLRADVPVALTFSGGVDSGTIAAVASRKLETRLACFTVDYHTETDPSEETLGAREAARQLGLDWHFLHFEYADELFPALDAALAAVDQPFNNVTISYSQRLYDAIRPHAKVVLSGNGADEIFLGYRGNEDLRRRDSAALPGPLRRLSRFLPEQRRKSSRLAAYQLDYLRANLRSYPGDIPVEEMLDGVAREIDACGVGGYGDLYTFMALNYYTCDANFRMPDIAGLQAQVEVRSPFLDHRMVEFAARLPIRFKIGDIDNATYNKLLPKRYYARHVADDLAWADKKGMGWNIRFGDSFARDPDFRSAYEGALQAVAGVGLDAERFRGAWDAFTRDKLAGVLFPPTGGVMMAGFMLGRWLQVHDRGAARPVADV</sequence>
<dbReference type="Gene3D" id="3.60.20.10">
    <property type="entry name" value="Glutamine Phosphoribosylpyrophosphate, subunit 1, domain 1"/>
    <property type="match status" value="1"/>
</dbReference>
<organism evidence="11 12">
    <name type="scientific">Sulfurisoma sediminicola</name>
    <dbReference type="NCBI Taxonomy" id="1381557"/>
    <lineage>
        <taxon>Bacteria</taxon>
        <taxon>Pseudomonadati</taxon>
        <taxon>Pseudomonadota</taxon>
        <taxon>Betaproteobacteria</taxon>
        <taxon>Nitrosomonadales</taxon>
        <taxon>Sterolibacteriaceae</taxon>
        <taxon>Sulfurisoma</taxon>
    </lineage>
</organism>
<dbReference type="InterPro" id="IPR033738">
    <property type="entry name" value="AsnB_N"/>
</dbReference>
<evidence type="ECO:0000256" key="3">
    <source>
        <dbReference type="ARBA" id="ARBA00012737"/>
    </source>
</evidence>
<dbReference type="InterPro" id="IPR051786">
    <property type="entry name" value="ASN_synthetase/amidase"/>
</dbReference>
<dbReference type="SUPFAM" id="SSF52402">
    <property type="entry name" value="Adenine nucleotide alpha hydrolases-like"/>
    <property type="match status" value="1"/>
</dbReference>
<feature type="domain" description="Glutamine amidotransferase type-2" evidence="10">
    <location>
        <begin position="2"/>
        <end position="213"/>
    </location>
</feature>
<evidence type="ECO:0000313" key="12">
    <source>
        <dbReference type="Proteomes" id="UP000268908"/>
    </source>
</evidence>
<dbReference type="InterPro" id="IPR006426">
    <property type="entry name" value="Asn_synth_AEB"/>
</dbReference>
<dbReference type="CDD" id="cd01991">
    <property type="entry name" value="Asn_synthase_B_C"/>
    <property type="match status" value="1"/>
</dbReference>
<keyword evidence="8" id="KW-0061">Asparagine biosynthesis</keyword>
<keyword evidence="8" id="KW-0028">Amino-acid biosynthesis</keyword>
<keyword evidence="5 9" id="KW-0067">ATP-binding</keyword>
<comment type="catalytic activity">
    <reaction evidence="7">
        <text>L-aspartate + L-glutamine + ATP + H2O = L-asparagine + L-glutamate + AMP + diphosphate + H(+)</text>
        <dbReference type="Rhea" id="RHEA:12228"/>
        <dbReference type="ChEBI" id="CHEBI:15377"/>
        <dbReference type="ChEBI" id="CHEBI:15378"/>
        <dbReference type="ChEBI" id="CHEBI:29985"/>
        <dbReference type="ChEBI" id="CHEBI:29991"/>
        <dbReference type="ChEBI" id="CHEBI:30616"/>
        <dbReference type="ChEBI" id="CHEBI:33019"/>
        <dbReference type="ChEBI" id="CHEBI:58048"/>
        <dbReference type="ChEBI" id="CHEBI:58359"/>
        <dbReference type="ChEBI" id="CHEBI:456215"/>
        <dbReference type="EC" id="6.3.5.4"/>
    </reaction>
</comment>
<dbReference type="EMBL" id="RCCI01000004">
    <property type="protein sequence ID" value="RLJ68006.1"/>
    <property type="molecule type" value="Genomic_DNA"/>
</dbReference>
<dbReference type="Proteomes" id="UP000268908">
    <property type="component" value="Unassembled WGS sequence"/>
</dbReference>
<gene>
    <name evidence="11" type="ORF">DFR35_0560</name>
</gene>
<evidence type="ECO:0000259" key="10">
    <source>
        <dbReference type="PROSITE" id="PS51278"/>
    </source>
</evidence>
<evidence type="ECO:0000256" key="5">
    <source>
        <dbReference type="ARBA" id="ARBA00022840"/>
    </source>
</evidence>
<dbReference type="InterPro" id="IPR001962">
    <property type="entry name" value="Asn_synthase"/>
</dbReference>
<dbReference type="Pfam" id="PF13537">
    <property type="entry name" value="GATase_7"/>
    <property type="match status" value="1"/>
</dbReference>
<dbReference type="InterPro" id="IPR014729">
    <property type="entry name" value="Rossmann-like_a/b/a_fold"/>
</dbReference>
<dbReference type="AlphaFoldDB" id="A0A497XL69"/>
<dbReference type="PANTHER" id="PTHR43284:SF1">
    <property type="entry name" value="ASPARAGINE SYNTHETASE"/>
    <property type="match status" value="1"/>
</dbReference>
<dbReference type="GO" id="GO:0005829">
    <property type="term" value="C:cytosol"/>
    <property type="evidence" value="ECO:0007669"/>
    <property type="project" value="TreeGrafter"/>
</dbReference>
<protein>
    <recommendedName>
        <fullName evidence="3">asparagine synthase (glutamine-hydrolyzing)</fullName>
        <ecNumber evidence="3">6.3.5.4</ecNumber>
    </recommendedName>
</protein>
<feature type="active site" description="For GATase activity" evidence="8">
    <location>
        <position position="2"/>
    </location>
</feature>
<accession>A0A497XL69</accession>
<keyword evidence="6 8" id="KW-0315">Glutamine amidotransferase</keyword>
<dbReference type="Gene3D" id="3.40.50.620">
    <property type="entry name" value="HUPs"/>
    <property type="match status" value="1"/>
</dbReference>
<comment type="similarity">
    <text evidence="2">Belongs to the asparagine synthetase family.</text>
</comment>
<dbReference type="PIRSF" id="PIRSF001589">
    <property type="entry name" value="Asn_synthetase_glu-h"/>
    <property type="match status" value="1"/>
</dbReference>
<dbReference type="NCBIfam" id="TIGR01536">
    <property type="entry name" value="asn_synth_AEB"/>
    <property type="match status" value="1"/>
</dbReference>
<dbReference type="Pfam" id="PF00733">
    <property type="entry name" value="Asn_synthase"/>
    <property type="match status" value="1"/>
</dbReference>
<dbReference type="CDD" id="cd00712">
    <property type="entry name" value="AsnB"/>
    <property type="match status" value="1"/>
</dbReference>
<keyword evidence="4 9" id="KW-0547">Nucleotide-binding</keyword>
<evidence type="ECO:0000256" key="4">
    <source>
        <dbReference type="ARBA" id="ARBA00022741"/>
    </source>
</evidence>